<dbReference type="Proteomes" id="UP000707352">
    <property type="component" value="Unassembled WGS sequence"/>
</dbReference>
<evidence type="ECO:0000313" key="1">
    <source>
        <dbReference type="EMBL" id="NIX77020.1"/>
    </source>
</evidence>
<dbReference type="RefSeq" id="WP_167672912.1">
    <property type="nucleotide sequence ID" value="NZ_JAATJS010000003.1"/>
</dbReference>
<name>A0ABX0VAZ7_9HYPH</name>
<reference evidence="1 2" key="1">
    <citation type="submission" date="2020-03" db="EMBL/GenBank/DDBJ databases">
        <title>The genome sequence of Microvirga sp. c23x22.</title>
        <authorList>
            <person name="Zhang X."/>
        </authorList>
    </citation>
    <scope>NUCLEOTIDE SEQUENCE [LARGE SCALE GENOMIC DNA]</scope>
    <source>
        <strain evidence="2">c23x22</strain>
    </source>
</reference>
<sequence>MPQGSQPDLPLSVRPDDQVLFVANCAWKNRFGRAEPSSLYVVVHREPAGSWTHIYRVVLDAFPGRAIVYLEAALEGERLHEGRKKALMMLERQTGLAVTAGASGKQAAPAYRQKMIAIPAMATSAPHHACHAG</sequence>
<proteinExistence type="predicted"/>
<evidence type="ECO:0000313" key="2">
    <source>
        <dbReference type="Proteomes" id="UP000707352"/>
    </source>
</evidence>
<protein>
    <submittedName>
        <fullName evidence="1">Uncharacterized protein</fullName>
    </submittedName>
</protein>
<gene>
    <name evidence="1" type="ORF">HB375_10400</name>
</gene>
<comment type="caution">
    <text evidence="1">The sequence shown here is derived from an EMBL/GenBank/DDBJ whole genome shotgun (WGS) entry which is preliminary data.</text>
</comment>
<organism evidence="1 2">
    <name type="scientific">Microvirga terricola</name>
    <dbReference type="NCBI Taxonomy" id="2719797"/>
    <lineage>
        <taxon>Bacteria</taxon>
        <taxon>Pseudomonadati</taxon>
        <taxon>Pseudomonadota</taxon>
        <taxon>Alphaproteobacteria</taxon>
        <taxon>Hyphomicrobiales</taxon>
        <taxon>Methylobacteriaceae</taxon>
        <taxon>Microvirga</taxon>
    </lineage>
</organism>
<keyword evidence="2" id="KW-1185">Reference proteome</keyword>
<accession>A0ABX0VAZ7</accession>
<dbReference type="EMBL" id="JAATJS010000003">
    <property type="protein sequence ID" value="NIX77020.1"/>
    <property type="molecule type" value="Genomic_DNA"/>
</dbReference>